<dbReference type="HAMAP" id="MF_01885">
    <property type="entry name" value="tRNA_methyltr_TrmL"/>
    <property type="match status" value="1"/>
</dbReference>
<keyword evidence="5 6" id="KW-0819">tRNA processing</keyword>
<evidence type="ECO:0000313" key="9">
    <source>
        <dbReference type="EMBL" id="GER04332.1"/>
    </source>
</evidence>
<name>A0A5A7N7M3_9PROT</name>
<keyword evidence="1 6" id="KW-0963">Cytoplasm</keyword>
<reference evidence="9 10" key="1">
    <citation type="submission" date="2019-09" db="EMBL/GenBank/DDBJ databases">
        <title>NBRP : Genome information of microbial organism related human and environment.</title>
        <authorList>
            <person name="Hattori M."/>
            <person name="Oshima K."/>
            <person name="Inaba H."/>
            <person name="Suda W."/>
            <person name="Sakamoto M."/>
            <person name="Iino T."/>
            <person name="Kitahara M."/>
            <person name="Oshida Y."/>
            <person name="Iida T."/>
            <person name="Kudo T."/>
            <person name="Itoh T."/>
            <person name="Ohkuma M."/>
        </authorList>
    </citation>
    <scope>NUCLEOTIDE SEQUENCE [LARGE SCALE GENOMIC DNA]</scope>
    <source>
        <strain evidence="9 10">Q-1</strain>
    </source>
</reference>
<dbReference type="GO" id="GO:0141098">
    <property type="term" value="F:tRNA (cytidine(34)-2'-O)-methyltransferase activity"/>
    <property type="evidence" value="ECO:0007669"/>
    <property type="project" value="RHEA"/>
</dbReference>
<evidence type="ECO:0000256" key="2">
    <source>
        <dbReference type="ARBA" id="ARBA00022603"/>
    </source>
</evidence>
<dbReference type="GO" id="GO:0003723">
    <property type="term" value="F:RNA binding"/>
    <property type="evidence" value="ECO:0007669"/>
    <property type="project" value="InterPro"/>
</dbReference>
<evidence type="ECO:0000256" key="5">
    <source>
        <dbReference type="ARBA" id="ARBA00022694"/>
    </source>
</evidence>
<feature type="binding site" evidence="6 7">
    <location>
        <position position="125"/>
    </location>
    <ligand>
        <name>S-adenosyl-L-methionine</name>
        <dbReference type="ChEBI" id="CHEBI:59789"/>
    </ligand>
</feature>
<dbReference type="GO" id="GO:0002130">
    <property type="term" value="P:wobble position ribose methylation"/>
    <property type="evidence" value="ECO:0007669"/>
    <property type="project" value="TreeGrafter"/>
</dbReference>
<dbReference type="InterPro" id="IPR029026">
    <property type="entry name" value="tRNA_m1G_MTases_N"/>
</dbReference>
<comment type="similarity">
    <text evidence="6">Belongs to the class IV-like SAM-binding methyltransferase superfamily. RNA methyltransferase TrmH family. TrmL subfamily.</text>
</comment>
<evidence type="ECO:0000256" key="4">
    <source>
        <dbReference type="ARBA" id="ARBA00022691"/>
    </source>
</evidence>
<dbReference type="Pfam" id="PF00588">
    <property type="entry name" value="SpoU_methylase"/>
    <property type="match status" value="1"/>
</dbReference>
<dbReference type="Proteomes" id="UP000324996">
    <property type="component" value="Unassembled WGS sequence"/>
</dbReference>
<dbReference type="Gene3D" id="3.40.1280.10">
    <property type="match status" value="1"/>
</dbReference>
<comment type="catalytic activity">
    <reaction evidence="6">
        <text>5-carboxymethylaminomethyluridine(34) in tRNA(Leu) + S-adenosyl-L-methionine = 5-carboxymethylaminomethyl-2'-O-methyluridine(34) in tRNA(Leu) + S-adenosyl-L-homocysteine + H(+)</text>
        <dbReference type="Rhea" id="RHEA:43088"/>
        <dbReference type="Rhea" id="RHEA-COMP:10333"/>
        <dbReference type="Rhea" id="RHEA-COMP:10334"/>
        <dbReference type="ChEBI" id="CHEBI:15378"/>
        <dbReference type="ChEBI" id="CHEBI:57856"/>
        <dbReference type="ChEBI" id="CHEBI:59789"/>
        <dbReference type="ChEBI" id="CHEBI:74508"/>
        <dbReference type="ChEBI" id="CHEBI:74511"/>
        <dbReference type="EC" id="2.1.1.207"/>
    </reaction>
</comment>
<feature type="binding site" evidence="6 7">
    <location>
        <position position="117"/>
    </location>
    <ligand>
        <name>S-adenosyl-L-methionine</name>
        <dbReference type="ChEBI" id="CHEBI:59789"/>
    </ligand>
</feature>
<sequence>MFQPDIPQNTGTILRMGACLDVAVHIIEPAGFPFSIKALRRSGMDYVDHVQIHRHADWVAFEQWRQAAGRRAILLTTKASRPYTDLIYRKDDILICGQESKGAPQFVHQSCADRVLIPLQAKMRSLNVAIAASMVLGEALRQTDGFPALPDGAAGEHRL</sequence>
<dbReference type="AlphaFoldDB" id="A0A5A7N7M3"/>
<evidence type="ECO:0000313" key="10">
    <source>
        <dbReference type="Proteomes" id="UP000324996"/>
    </source>
</evidence>
<dbReference type="SUPFAM" id="SSF75217">
    <property type="entry name" value="alpha/beta knot"/>
    <property type="match status" value="1"/>
</dbReference>
<comment type="subcellular location">
    <subcellularLocation>
        <location evidence="6">Cytoplasm</location>
    </subcellularLocation>
</comment>
<dbReference type="PANTHER" id="PTHR42971">
    <property type="entry name" value="TRNA (CYTIDINE(34)-2'-O)-METHYLTRANSFERASE"/>
    <property type="match status" value="1"/>
</dbReference>
<keyword evidence="3 6" id="KW-0808">Transferase</keyword>
<comment type="subunit">
    <text evidence="6">Homodimer.</text>
</comment>
<dbReference type="EC" id="2.1.1.207" evidence="6"/>
<organism evidence="9 10">
    <name type="scientific">Iodidimonas nitroreducens</name>
    <dbReference type="NCBI Taxonomy" id="1236968"/>
    <lineage>
        <taxon>Bacteria</taxon>
        <taxon>Pseudomonadati</taxon>
        <taxon>Pseudomonadota</taxon>
        <taxon>Alphaproteobacteria</taxon>
        <taxon>Iodidimonadales</taxon>
        <taxon>Iodidimonadaceae</taxon>
        <taxon>Iodidimonas</taxon>
    </lineage>
</organism>
<dbReference type="InterPro" id="IPR016914">
    <property type="entry name" value="TrmL"/>
</dbReference>
<dbReference type="InterPro" id="IPR001537">
    <property type="entry name" value="SpoU_MeTrfase"/>
</dbReference>
<protein>
    <recommendedName>
        <fullName evidence="6">tRNA (cytidine(34)-2'-O)-methyltransferase</fullName>
        <ecNumber evidence="6">2.1.1.207</ecNumber>
    </recommendedName>
    <alternativeName>
        <fullName evidence="6">tRNA (cytidine/uridine-2'-O-)-methyltransferase TrmL</fullName>
    </alternativeName>
</protein>
<evidence type="ECO:0000256" key="7">
    <source>
        <dbReference type="PIRSR" id="PIRSR029256-1"/>
    </source>
</evidence>
<dbReference type="GO" id="GO:0005737">
    <property type="term" value="C:cytoplasm"/>
    <property type="evidence" value="ECO:0007669"/>
    <property type="project" value="UniProtKB-SubCell"/>
</dbReference>
<comment type="caution">
    <text evidence="9">The sequence shown here is derived from an EMBL/GenBank/DDBJ whole genome shotgun (WGS) entry which is preliminary data.</text>
</comment>
<evidence type="ECO:0000256" key="3">
    <source>
        <dbReference type="ARBA" id="ARBA00022679"/>
    </source>
</evidence>
<dbReference type="PANTHER" id="PTHR42971:SF1">
    <property type="entry name" value="TRNA (CYTIDINE(34)-2'-O)-METHYLTRANSFERASE"/>
    <property type="match status" value="1"/>
</dbReference>
<comment type="catalytic activity">
    <reaction evidence="6">
        <text>cytidine(34) in tRNA + S-adenosyl-L-methionine = 2'-O-methylcytidine(34) in tRNA + S-adenosyl-L-homocysteine + H(+)</text>
        <dbReference type="Rhea" id="RHEA:43084"/>
        <dbReference type="Rhea" id="RHEA-COMP:10331"/>
        <dbReference type="Rhea" id="RHEA-COMP:10332"/>
        <dbReference type="ChEBI" id="CHEBI:15378"/>
        <dbReference type="ChEBI" id="CHEBI:57856"/>
        <dbReference type="ChEBI" id="CHEBI:59789"/>
        <dbReference type="ChEBI" id="CHEBI:74495"/>
        <dbReference type="ChEBI" id="CHEBI:82748"/>
        <dbReference type="EC" id="2.1.1.207"/>
    </reaction>
</comment>
<dbReference type="CDD" id="cd18094">
    <property type="entry name" value="SpoU-like_TrmL"/>
    <property type="match status" value="1"/>
</dbReference>
<accession>A0A5A7N7M3</accession>
<keyword evidence="4 6" id="KW-0949">S-adenosyl-L-methionine</keyword>
<gene>
    <name evidence="6 9" type="primary">trmL</name>
    <name evidence="9" type="ORF">JCM17846_20140</name>
</gene>
<keyword evidence="10" id="KW-1185">Reference proteome</keyword>
<feature type="binding site" evidence="6 7">
    <location>
        <position position="97"/>
    </location>
    <ligand>
        <name>S-adenosyl-L-methionine</name>
        <dbReference type="ChEBI" id="CHEBI:59789"/>
    </ligand>
</feature>
<comment type="function">
    <text evidence="6">Methylates the ribose at the nucleotide 34 wobble position in the two leucyl isoacceptors tRNA(Leu)(CmAA) and tRNA(Leu)(cmnm5UmAA). Catalyzes the methyl transfer from S-adenosyl-L-methionine to the 2'-OH of the wobble nucleotide.</text>
</comment>
<feature type="binding site" evidence="6 7">
    <location>
        <position position="75"/>
    </location>
    <ligand>
        <name>S-adenosyl-L-methionine</name>
        <dbReference type="ChEBI" id="CHEBI:59789"/>
    </ligand>
</feature>
<dbReference type="EMBL" id="BKCN01000009">
    <property type="protein sequence ID" value="GER04332.1"/>
    <property type="molecule type" value="Genomic_DNA"/>
</dbReference>
<keyword evidence="2 6" id="KW-0489">Methyltransferase</keyword>
<feature type="domain" description="tRNA/rRNA methyltransferase SpoU type" evidence="8">
    <location>
        <begin position="2"/>
        <end position="136"/>
    </location>
</feature>
<proteinExistence type="inferred from homology"/>
<evidence type="ECO:0000259" key="8">
    <source>
        <dbReference type="Pfam" id="PF00588"/>
    </source>
</evidence>
<dbReference type="GO" id="GO:0141102">
    <property type="term" value="F:tRNA (5-carboxymethylaminomethyluridine(34)-2'-O)-methyltransferase activity"/>
    <property type="evidence" value="ECO:0007669"/>
    <property type="project" value="RHEA"/>
</dbReference>
<evidence type="ECO:0000256" key="1">
    <source>
        <dbReference type="ARBA" id="ARBA00022490"/>
    </source>
</evidence>
<evidence type="ECO:0000256" key="6">
    <source>
        <dbReference type="HAMAP-Rule" id="MF_01885"/>
    </source>
</evidence>
<dbReference type="PIRSF" id="PIRSF029256">
    <property type="entry name" value="SpoU_TrmH_prd"/>
    <property type="match status" value="1"/>
</dbReference>
<dbReference type="InterPro" id="IPR029028">
    <property type="entry name" value="Alpha/beta_knot_MTases"/>
</dbReference>